<reference evidence="8" key="1">
    <citation type="submission" date="2016-10" db="EMBL/GenBank/DDBJ databases">
        <authorList>
            <person name="Varghese N."/>
            <person name="Submissions S."/>
        </authorList>
    </citation>
    <scope>NUCLEOTIDE SEQUENCE [LARGE SCALE GENOMIC DNA]</scope>
    <source>
        <strain evidence="8">CGMCC 1.6981</strain>
    </source>
</reference>
<keyword evidence="3 6" id="KW-0812">Transmembrane</keyword>
<evidence type="ECO:0000256" key="2">
    <source>
        <dbReference type="ARBA" id="ARBA00022475"/>
    </source>
</evidence>
<evidence type="ECO:0000256" key="5">
    <source>
        <dbReference type="ARBA" id="ARBA00023136"/>
    </source>
</evidence>
<feature type="transmembrane region" description="Helical" evidence="6">
    <location>
        <begin position="247"/>
        <end position="269"/>
    </location>
</feature>
<dbReference type="PROSITE" id="PS51257">
    <property type="entry name" value="PROKAR_LIPOPROTEIN"/>
    <property type="match status" value="1"/>
</dbReference>
<dbReference type="EMBL" id="FPBP01000010">
    <property type="protein sequence ID" value="SFU84246.1"/>
    <property type="molecule type" value="Genomic_DNA"/>
</dbReference>
<feature type="transmembrane region" description="Helical" evidence="6">
    <location>
        <begin position="162"/>
        <end position="183"/>
    </location>
</feature>
<feature type="transmembrane region" description="Helical" evidence="6">
    <location>
        <begin position="130"/>
        <end position="150"/>
    </location>
</feature>
<sequence>MWELERVVGYLLPWEFSPAWAIACLVAAGCYLRGLKRQRSKGQAPDLWRSFAFLLGVIGVYAVTQTQYDYLSQFMFFTHRAQHLVLHHMAPFLIALAAPLPVLAAGLPVRSVSLPGRAMAGRVLGPLYRLLQHPLIAPLLFVGLIYFWLIPEIHFDAMLSRQLYQIMNWSMLLDGLLFWWLMLDPRTPEQGGLGYGTRILVMLAVITPQVLLGAYFTFSERVLFDVYDVCGRAWPIAPLTDQRLGGLLTWIPASMMSVIGILIVVRHILAGKDDANTGKADPERGMTQP</sequence>
<feature type="transmembrane region" description="Helical" evidence="6">
    <location>
        <begin position="84"/>
        <end position="109"/>
    </location>
</feature>
<name>A0A1I7JGG7_9GAMM</name>
<keyword evidence="8" id="KW-1185">Reference proteome</keyword>
<protein>
    <submittedName>
        <fullName evidence="7">Putative membrane protein</fullName>
    </submittedName>
</protein>
<keyword evidence="2" id="KW-1003">Cell membrane</keyword>
<feature type="transmembrane region" description="Helical" evidence="6">
    <location>
        <begin position="16"/>
        <end position="35"/>
    </location>
</feature>
<evidence type="ECO:0000256" key="4">
    <source>
        <dbReference type="ARBA" id="ARBA00022989"/>
    </source>
</evidence>
<feature type="transmembrane region" description="Helical" evidence="6">
    <location>
        <begin position="47"/>
        <end position="64"/>
    </location>
</feature>
<dbReference type="InterPro" id="IPR019108">
    <property type="entry name" value="Caa3_assmbl_CtaG-rel"/>
</dbReference>
<proteinExistence type="predicted"/>
<accession>A0A1I7JGG7</accession>
<evidence type="ECO:0000313" key="8">
    <source>
        <dbReference type="Proteomes" id="UP000198693"/>
    </source>
</evidence>
<dbReference type="GO" id="GO:0005886">
    <property type="term" value="C:plasma membrane"/>
    <property type="evidence" value="ECO:0007669"/>
    <property type="project" value="UniProtKB-SubCell"/>
</dbReference>
<keyword evidence="5 6" id="KW-0472">Membrane</keyword>
<evidence type="ECO:0000256" key="1">
    <source>
        <dbReference type="ARBA" id="ARBA00004651"/>
    </source>
</evidence>
<organism evidence="7 8">
    <name type="scientific">Halomonas korlensis</name>
    <dbReference type="NCBI Taxonomy" id="463301"/>
    <lineage>
        <taxon>Bacteria</taxon>
        <taxon>Pseudomonadati</taxon>
        <taxon>Pseudomonadota</taxon>
        <taxon>Gammaproteobacteria</taxon>
        <taxon>Oceanospirillales</taxon>
        <taxon>Halomonadaceae</taxon>
        <taxon>Halomonas</taxon>
    </lineage>
</organism>
<evidence type="ECO:0000256" key="6">
    <source>
        <dbReference type="SAM" id="Phobius"/>
    </source>
</evidence>
<evidence type="ECO:0000256" key="3">
    <source>
        <dbReference type="ARBA" id="ARBA00022692"/>
    </source>
</evidence>
<dbReference type="STRING" id="463301.SAMN04487955_110121"/>
<gene>
    <name evidence="7" type="ORF">SAMN04487955_110121</name>
</gene>
<dbReference type="RefSeq" id="WP_089796662.1">
    <property type="nucleotide sequence ID" value="NZ_FPBP01000010.1"/>
</dbReference>
<feature type="transmembrane region" description="Helical" evidence="6">
    <location>
        <begin position="195"/>
        <end position="218"/>
    </location>
</feature>
<dbReference type="OrthoDB" id="9808789at2"/>
<dbReference type="Proteomes" id="UP000198693">
    <property type="component" value="Unassembled WGS sequence"/>
</dbReference>
<dbReference type="AlphaFoldDB" id="A0A1I7JGG7"/>
<comment type="subcellular location">
    <subcellularLocation>
        <location evidence="1">Cell membrane</location>
        <topology evidence="1">Multi-pass membrane protein</topology>
    </subcellularLocation>
</comment>
<keyword evidence="4 6" id="KW-1133">Transmembrane helix</keyword>
<dbReference type="Pfam" id="PF09678">
    <property type="entry name" value="Caa3_CtaG"/>
    <property type="match status" value="1"/>
</dbReference>
<evidence type="ECO:0000313" key="7">
    <source>
        <dbReference type="EMBL" id="SFU84246.1"/>
    </source>
</evidence>